<dbReference type="EMBL" id="MCGT01000052">
    <property type="protein sequence ID" value="ORX43878.1"/>
    <property type="molecule type" value="Genomic_DNA"/>
</dbReference>
<dbReference type="AlphaFoldDB" id="A0A1X2G3J5"/>
<proteinExistence type="predicted"/>
<reference evidence="1 2" key="1">
    <citation type="submission" date="2016-07" db="EMBL/GenBank/DDBJ databases">
        <title>Pervasive Adenine N6-methylation of Active Genes in Fungi.</title>
        <authorList>
            <consortium name="DOE Joint Genome Institute"/>
            <person name="Mondo S.J."/>
            <person name="Dannebaum R.O."/>
            <person name="Kuo R.C."/>
            <person name="Labutti K."/>
            <person name="Haridas S."/>
            <person name="Kuo A."/>
            <person name="Salamov A."/>
            <person name="Ahrendt S.R."/>
            <person name="Lipzen A."/>
            <person name="Sullivan W."/>
            <person name="Andreopoulos W.B."/>
            <person name="Clum A."/>
            <person name="Lindquist E."/>
            <person name="Daum C."/>
            <person name="Ramamoorthy G.K."/>
            <person name="Gryganskyi A."/>
            <person name="Culley D."/>
            <person name="Magnuson J.K."/>
            <person name="James T.Y."/>
            <person name="O'Malley M.A."/>
            <person name="Stajich J.E."/>
            <person name="Spatafora J.W."/>
            <person name="Visel A."/>
            <person name="Grigoriev I.V."/>
        </authorList>
    </citation>
    <scope>NUCLEOTIDE SEQUENCE [LARGE SCALE GENOMIC DNA]</scope>
    <source>
        <strain evidence="1 2">NRRL 3301</strain>
    </source>
</reference>
<name>A0A1X2G3J5_9FUNG</name>
<sequence length="101" mass="11262">IGATTHFFYMMPMNGYNVFLELVKIKIPMVSENVDELVIYLDDLIPLAFLHNGITKMENTKEKTCPVSPSLPFACLQTSKKTMTDKRKMSVGSIASKSSAN</sequence>
<protein>
    <submittedName>
        <fullName evidence="1">Uncharacterized protein</fullName>
    </submittedName>
</protein>
<feature type="non-terminal residue" evidence="1">
    <location>
        <position position="1"/>
    </location>
</feature>
<dbReference type="Proteomes" id="UP000242146">
    <property type="component" value="Unassembled WGS sequence"/>
</dbReference>
<accession>A0A1X2G3J5</accession>
<organism evidence="1 2">
    <name type="scientific">Hesseltinella vesiculosa</name>
    <dbReference type="NCBI Taxonomy" id="101127"/>
    <lineage>
        <taxon>Eukaryota</taxon>
        <taxon>Fungi</taxon>
        <taxon>Fungi incertae sedis</taxon>
        <taxon>Mucoromycota</taxon>
        <taxon>Mucoromycotina</taxon>
        <taxon>Mucoromycetes</taxon>
        <taxon>Mucorales</taxon>
        <taxon>Cunninghamellaceae</taxon>
        <taxon>Hesseltinella</taxon>
    </lineage>
</organism>
<evidence type="ECO:0000313" key="1">
    <source>
        <dbReference type="EMBL" id="ORX43878.1"/>
    </source>
</evidence>
<comment type="caution">
    <text evidence="1">The sequence shown here is derived from an EMBL/GenBank/DDBJ whole genome shotgun (WGS) entry which is preliminary data.</text>
</comment>
<keyword evidence="2" id="KW-1185">Reference proteome</keyword>
<gene>
    <name evidence="1" type="ORF">DM01DRAFT_1295741</name>
</gene>
<evidence type="ECO:0000313" key="2">
    <source>
        <dbReference type="Proteomes" id="UP000242146"/>
    </source>
</evidence>